<dbReference type="Pfam" id="PF13976">
    <property type="entry name" value="gag_pre-integrs"/>
    <property type="match status" value="1"/>
</dbReference>
<evidence type="ECO:0000256" key="1">
    <source>
        <dbReference type="SAM" id="Coils"/>
    </source>
</evidence>
<dbReference type="GO" id="GO:0003676">
    <property type="term" value="F:nucleic acid binding"/>
    <property type="evidence" value="ECO:0007669"/>
    <property type="project" value="InterPro"/>
</dbReference>
<name>A0A6L2LWY4_TANCI</name>
<dbReference type="EMBL" id="BKCJ010005106">
    <property type="protein sequence ID" value="GEU64942.1"/>
    <property type="molecule type" value="Genomic_DNA"/>
</dbReference>
<reference evidence="4" key="1">
    <citation type="journal article" date="2019" name="Sci. Rep.">
        <title>Draft genome of Tanacetum cinerariifolium, the natural source of mosquito coil.</title>
        <authorList>
            <person name="Yamashiro T."/>
            <person name="Shiraishi A."/>
            <person name="Satake H."/>
            <person name="Nakayama K."/>
        </authorList>
    </citation>
    <scope>NUCLEOTIDE SEQUENCE</scope>
</reference>
<gene>
    <name evidence="4" type="ORF">Tci_036920</name>
</gene>
<accession>A0A6L2LWY4</accession>
<dbReference type="PANTHER" id="PTHR11439:SF495">
    <property type="entry name" value="REVERSE TRANSCRIPTASE, RNA-DEPENDENT DNA POLYMERASE-RELATED"/>
    <property type="match status" value="1"/>
</dbReference>
<dbReference type="Gene3D" id="3.30.420.10">
    <property type="entry name" value="Ribonuclease H-like superfamily/Ribonuclease H"/>
    <property type="match status" value="2"/>
</dbReference>
<dbReference type="PANTHER" id="PTHR11439">
    <property type="entry name" value="GAG-POL-RELATED RETROTRANSPOSON"/>
    <property type="match status" value="1"/>
</dbReference>
<keyword evidence="1" id="KW-0175">Coiled coil</keyword>
<dbReference type="InterPro" id="IPR025724">
    <property type="entry name" value="GAG-pre-integrase_dom"/>
</dbReference>
<evidence type="ECO:0000256" key="2">
    <source>
        <dbReference type="SAM" id="MobiDB-lite"/>
    </source>
</evidence>
<protein>
    <submittedName>
        <fullName evidence="4">Putative ribonuclease H-like domain-containing protein</fullName>
    </submittedName>
</protein>
<feature type="region of interest" description="Disordered" evidence="2">
    <location>
        <begin position="1444"/>
        <end position="1464"/>
    </location>
</feature>
<dbReference type="InterPro" id="IPR036397">
    <property type="entry name" value="RNaseH_sf"/>
</dbReference>
<dbReference type="PROSITE" id="PS50994">
    <property type="entry name" value="INTEGRASE"/>
    <property type="match status" value="2"/>
</dbReference>
<dbReference type="SUPFAM" id="SSF53098">
    <property type="entry name" value="Ribonuclease H-like"/>
    <property type="match status" value="2"/>
</dbReference>
<feature type="region of interest" description="Disordered" evidence="2">
    <location>
        <begin position="633"/>
        <end position="660"/>
    </location>
</feature>
<feature type="domain" description="Integrase catalytic" evidence="3">
    <location>
        <begin position="1"/>
        <end position="75"/>
    </location>
</feature>
<dbReference type="InterPro" id="IPR013103">
    <property type="entry name" value="RVT_2"/>
</dbReference>
<evidence type="ECO:0000259" key="3">
    <source>
        <dbReference type="PROSITE" id="PS50994"/>
    </source>
</evidence>
<organism evidence="4">
    <name type="scientific">Tanacetum cinerariifolium</name>
    <name type="common">Dalmatian daisy</name>
    <name type="synonym">Chrysanthemum cinerariifolium</name>
    <dbReference type="NCBI Taxonomy" id="118510"/>
    <lineage>
        <taxon>Eukaryota</taxon>
        <taxon>Viridiplantae</taxon>
        <taxon>Streptophyta</taxon>
        <taxon>Embryophyta</taxon>
        <taxon>Tracheophyta</taxon>
        <taxon>Spermatophyta</taxon>
        <taxon>Magnoliopsida</taxon>
        <taxon>eudicotyledons</taxon>
        <taxon>Gunneridae</taxon>
        <taxon>Pentapetalae</taxon>
        <taxon>asterids</taxon>
        <taxon>campanulids</taxon>
        <taxon>Asterales</taxon>
        <taxon>Asteraceae</taxon>
        <taxon>Asteroideae</taxon>
        <taxon>Anthemideae</taxon>
        <taxon>Anthemidinae</taxon>
        <taxon>Tanacetum</taxon>
    </lineage>
</organism>
<dbReference type="Pfam" id="PF07727">
    <property type="entry name" value="RVT_2"/>
    <property type="match status" value="1"/>
</dbReference>
<comment type="caution">
    <text evidence="4">The sequence shown here is derived from an EMBL/GenBank/DDBJ whole genome shotgun (WGS) entry which is preliminary data.</text>
</comment>
<sequence length="1464" mass="165490">MKKYGVTHRLATPYHPQTSGQVEVSNHGLKRILEREVGKNRASWSDKLDDALWAFCTAYKTPIGCTPYKLVYEKACYLPVELEHKAYWALKHANFDLKTAAAVLTKSGQVPVNAAKQSSHRAAASVSAAMRVNTAASRPNVNNALPTTYSYFKAHLPVRRPINQKPTAKTNNFNKKVNTAKVNNVTTAWPKTVVSVVEGNINNAVKSSACWIWRPKGNLIDHISKDSGSYTLKRFNCVDPQGRLKSIIKKLMMDMLHFEEMLNEVKLLEKVKLGLEKLDFEDVYFVKEPKFNLFSVSQMCDKKNNILFTDTECVVLSPDLKLLNESQVLLKVHRNNNMYSFDLKNVVPVGGLTCLFTKATLGESNLWHRRLGHINFKTMNKLVRGNLVRGLPLNLFENDHTCVACQKGKQHKASCIENQMDQVKTIRCDNGTEFKNRIMNEFCKMKGIRREFSIARTPQQNGVAEKKNRTLIEAARTMLANFKLPTTFWAEAVNTVCYVQNTVLVIKLHNKTPYKLFLGYSINSKAFRVFNIRTGIVEENMHINFLENKPNVAGSGPDWIFDIDTLTMSMNYQPVFSGNKTNGNAGTKANIDTGQVGKKTVPGSQYVLLPLLNFDSLGPKSLEDEVVDDARKKSIKGARMKNGVQDPAKEGAKNDQGKDLKDQEEALRKQFEQESERLFGQGEAANTNNTNRLNIISSPVNVVSSSFTTVDPGRERAQRKEFESMFGQDKDANGNKMFTLVSAAEYTYVNLGGSIPVNVVTLPNDDLLTDPLMPDLEDTVDLQDTGIFSGAYDDEVEGRERAQRKEFESMFGQDKDANGNRMSTPISAAESTYDTGIFSGAYDDEVEGAMADFNNLELTTVVYRNKKDERGILVRNKARLVAQGYTQEEEIDYNEVFAHIARIEAIRQDKYVANILKKFNFSSVKTTSTPIETNKALLKDEKAKDVDVYLYRSMIGSLMYLTVYRSDIMFAVCACARFQVTPKVLHLHAVKRIFRYLKGQPKLGLWYPKDSPFDLEAFSDSDYAGASLDRKSTTRGCQFLGKRLISWQCKKQSVVANSKIVAEYVATKNYCGQVLWVQNQMLDYGFNFTNTKIYIDNESTICIVKNPVYHSKTKHIEVGHHFIKDSYEKRLIQVIKIHTDHNVADLLTKAFDVSSCNGCLDWNETTANDKIQVSVVGLTYYWFSKAVWLDLFWATTKVKNVNGEAQLQALVDKKKVIITEASIRRDLRFKDEGGVDCLSNEVIFEQLTIKCAKTTAWNEFSSTMAFVIICLATNQNFNFSMYIFDNMVKHLDGRVKFLMYPRFVQVFLVNQVKGMDRHNVILVISSHTKKVFANMKREGKDFFGKKQKLIKKQRKEIEVPSPSSEIPNEEGVPTTSNDPLPSGKDRMQLNKLMILCTNLQKQVLDLEEAKTAQAKVIASLKKRVKKLEQKMKSRTSGLKILRKVGTASRIESSTEASLGDQEDD</sequence>
<feature type="coiled-coil region" evidence="1">
    <location>
        <begin position="1389"/>
        <end position="1430"/>
    </location>
</feature>
<evidence type="ECO:0000313" key="4">
    <source>
        <dbReference type="EMBL" id="GEU64942.1"/>
    </source>
</evidence>
<proteinExistence type="predicted"/>
<feature type="compositionally biased region" description="Basic and acidic residues" evidence="2">
    <location>
        <begin position="647"/>
        <end position="660"/>
    </location>
</feature>
<dbReference type="InterPro" id="IPR001584">
    <property type="entry name" value="Integrase_cat-core"/>
</dbReference>
<dbReference type="GO" id="GO:0015074">
    <property type="term" value="P:DNA integration"/>
    <property type="evidence" value="ECO:0007669"/>
    <property type="project" value="InterPro"/>
</dbReference>
<feature type="region of interest" description="Disordered" evidence="2">
    <location>
        <begin position="1353"/>
        <end position="1384"/>
    </location>
</feature>
<dbReference type="CDD" id="cd09272">
    <property type="entry name" value="RNase_HI_RT_Ty1"/>
    <property type="match status" value="1"/>
</dbReference>
<dbReference type="InterPro" id="IPR012337">
    <property type="entry name" value="RNaseH-like_sf"/>
</dbReference>
<feature type="domain" description="Integrase catalytic" evidence="3">
    <location>
        <begin position="424"/>
        <end position="521"/>
    </location>
</feature>